<reference evidence="2 3" key="1">
    <citation type="submission" date="2019-01" db="EMBL/GenBank/DDBJ databases">
        <authorList>
            <person name="Ferrante I. M."/>
        </authorList>
    </citation>
    <scope>NUCLEOTIDE SEQUENCE [LARGE SCALE GENOMIC DNA]</scope>
    <source>
        <strain evidence="2 3">B856</strain>
    </source>
</reference>
<dbReference type="AlphaFoldDB" id="A0A448ZDY8"/>
<evidence type="ECO:0000256" key="1">
    <source>
        <dbReference type="SAM" id="MobiDB-lite"/>
    </source>
</evidence>
<keyword evidence="3" id="KW-1185">Reference proteome</keyword>
<sequence length="192" mass="21949">MRCEQYLPWLGPARPCSDQRTPRNKGTSPTERSVRARMRPCLLLVAARNRNRSARTSRRGLDPVAVSRPEHNPSRNRGVVCVALRCVPHHHQRHIRNRVGRGRTIETNGLVLGIVFYGTFRCSMVWQASKNRTERNRATATRQTRVEWIVDCSARQQLAEKHTRERCPLAEFLWTVVGYTATGVWCVVSGHG</sequence>
<accession>A0A448ZDY8</accession>
<dbReference type="EMBL" id="CAACVS010000269">
    <property type="protein sequence ID" value="VEU40257.1"/>
    <property type="molecule type" value="Genomic_DNA"/>
</dbReference>
<evidence type="ECO:0000313" key="2">
    <source>
        <dbReference type="EMBL" id="VEU40257.1"/>
    </source>
</evidence>
<dbReference type="Proteomes" id="UP000291116">
    <property type="component" value="Unassembled WGS sequence"/>
</dbReference>
<proteinExistence type="predicted"/>
<feature type="region of interest" description="Disordered" evidence="1">
    <location>
        <begin position="50"/>
        <end position="70"/>
    </location>
</feature>
<organism evidence="2 3">
    <name type="scientific">Pseudo-nitzschia multistriata</name>
    <dbReference type="NCBI Taxonomy" id="183589"/>
    <lineage>
        <taxon>Eukaryota</taxon>
        <taxon>Sar</taxon>
        <taxon>Stramenopiles</taxon>
        <taxon>Ochrophyta</taxon>
        <taxon>Bacillariophyta</taxon>
        <taxon>Bacillariophyceae</taxon>
        <taxon>Bacillariophycidae</taxon>
        <taxon>Bacillariales</taxon>
        <taxon>Bacillariaceae</taxon>
        <taxon>Pseudo-nitzschia</taxon>
    </lineage>
</organism>
<name>A0A448ZDY8_9STRA</name>
<protein>
    <submittedName>
        <fullName evidence="2">Uncharacterized protein</fullName>
    </submittedName>
</protein>
<evidence type="ECO:0000313" key="3">
    <source>
        <dbReference type="Proteomes" id="UP000291116"/>
    </source>
</evidence>
<feature type="region of interest" description="Disordered" evidence="1">
    <location>
        <begin position="14"/>
        <end position="34"/>
    </location>
</feature>
<gene>
    <name evidence="2" type="ORF">PSNMU_V1.4_AUG-EV-PASAV3_0071450</name>
</gene>